<sequence>MLKVSSQCVRYVPVSPFLVGYVAHGMLLVILLSILDHNVTAPRLLPQGSRYTYLVRPTQP</sequence>
<dbReference type="Proteomes" id="UP000313359">
    <property type="component" value="Unassembled WGS sequence"/>
</dbReference>
<evidence type="ECO:0000313" key="3">
    <source>
        <dbReference type="Proteomes" id="UP000313359"/>
    </source>
</evidence>
<keyword evidence="3" id="KW-1185">Reference proteome</keyword>
<proteinExistence type="predicted"/>
<protein>
    <submittedName>
        <fullName evidence="2">Uncharacterized protein</fullName>
    </submittedName>
</protein>
<keyword evidence="1" id="KW-0472">Membrane</keyword>
<name>A0A5C2SPM4_9APHY</name>
<organism evidence="2 3">
    <name type="scientific">Lentinus tigrinus ALCF2SS1-6</name>
    <dbReference type="NCBI Taxonomy" id="1328759"/>
    <lineage>
        <taxon>Eukaryota</taxon>
        <taxon>Fungi</taxon>
        <taxon>Dikarya</taxon>
        <taxon>Basidiomycota</taxon>
        <taxon>Agaricomycotina</taxon>
        <taxon>Agaricomycetes</taxon>
        <taxon>Polyporales</taxon>
        <taxon>Polyporaceae</taxon>
        <taxon>Lentinus</taxon>
    </lineage>
</organism>
<evidence type="ECO:0000256" key="1">
    <source>
        <dbReference type="SAM" id="Phobius"/>
    </source>
</evidence>
<keyword evidence="1" id="KW-1133">Transmembrane helix</keyword>
<evidence type="ECO:0000313" key="2">
    <source>
        <dbReference type="EMBL" id="RPD65742.1"/>
    </source>
</evidence>
<dbReference type="EMBL" id="ML122252">
    <property type="protein sequence ID" value="RPD65742.1"/>
    <property type="molecule type" value="Genomic_DNA"/>
</dbReference>
<feature type="transmembrane region" description="Helical" evidence="1">
    <location>
        <begin position="12"/>
        <end position="35"/>
    </location>
</feature>
<keyword evidence="1" id="KW-0812">Transmembrane</keyword>
<accession>A0A5C2SPM4</accession>
<dbReference type="AlphaFoldDB" id="A0A5C2SPM4"/>
<reference evidence="2" key="1">
    <citation type="journal article" date="2018" name="Genome Biol. Evol.">
        <title>Genomics and development of Lentinus tigrinus, a white-rot wood-decaying mushroom with dimorphic fruiting bodies.</title>
        <authorList>
            <person name="Wu B."/>
            <person name="Xu Z."/>
            <person name="Knudson A."/>
            <person name="Carlson A."/>
            <person name="Chen N."/>
            <person name="Kovaka S."/>
            <person name="LaButti K."/>
            <person name="Lipzen A."/>
            <person name="Pennachio C."/>
            <person name="Riley R."/>
            <person name="Schakwitz W."/>
            <person name="Umezawa K."/>
            <person name="Ohm R.A."/>
            <person name="Grigoriev I.V."/>
            <person name="Nagy L.G."/>
            <person name="Gibbons J."/>
            <person name="Hibbett D."/>
        </authorList>
    </citation>
    <scope>NUCLEOTIDE SEQUENCE [LARGE SCALE GENOMIC DNA]</scope>
    <source>
        <strain evidence="2">ALCF2SS1-6</strain>
    </source>
</reference>
<gene>
    <name evidence="2" type="ORF">L227DRAFT_220314</name>
</gene>